<dbReference type="InterPro" id="IPR004167">
    <property type="entry name" value="PSBD"/>
</dbReference>
<dbReference type="Gene3D" id="3.30.559.10">
    <property type="entry name" value="Chloramphenicol acetyltransferase-like domain"/>
    <property type="match status" value="1"/>
</dbReference>
<evidence type="ECO:0000256" key="10">
    <source>
        <dbReference type="ARBA" id="ARBA00023315"/>
    </source>
</evidence>
<dbReference type="InterPro" id="IPR006255">
    <property type="entry name" value="SucB"/>
</dbReference>
<evidence type="ECO:0000256" key="13">
    <source>
        <dbReference type="SAM" id="MobiDB-lite"/>
    </source>
</evidence>
<dbReference type="InterPro" id="IPR050537">
    <property type="entry name" value="2-oxoacid_dehydrogenase"/>
</dbReference>
<dbReference type="GO" id="GO:0005829">
    <property type="term" value="C:cytosol"/>
    <property type="evidence" value="ECO:0007669"/>
    <property type="project" value="TreeGrafter"/>
</dbReference>
<comment type="similarity">
    <text evidence="3 12">Belongs to the 2-oxoacid dehydrogenase family.</text>
</comment>
<name>E1IHU8_9CHLR</name>
<gene>
    <name evidence="16" type="ORF">OSCT_2886</name>
</gene>
<dbReference type="FunFam" id="3.30.559.10:FF:000007">
    <property type="entry name" value="Dihydrolipoamide acetyltransferase component of pyruvate dehydrogenase complex"/>
    <property type="match status" value="1"/>
</dbReference>
<dbReference type="Pfam" id="PF00364">
    <property type="entry name" value="Biotin_lipoyl"/>
    <property type="match status" value="1"/>
</dbReference>
<comment type="pathway">
    <text evidence="2 12">Amino-acid degradation; L-lysine degradation via saccharopine pathway; glutaryl-CoA from L-lysine: step 6/6.</text>
</comment>
<dbReference type="SUPFAM" id="SSF47005">
    <property type="entry name" value="Peripheral subunit-binding domain of 2-oxo acid dehydrogenase complex"/>
    <property type="match status" value="1"/>
</dbReference>
<dbReference type="NCBIfam" id="NF004309">
    <property type="entry name" value="PRK05704.1"/>
    <property type="match status" value="1"/>
</dbReference>
<accession>E1IHU8</accession>
<dbReference type="PANTHER" id="PTHR43416">
    <property type="entry name" value="DIHYDROLIPOYLLYSINE-RESIDUE SUCCINYLTRANSFERASE COMPONENT OF 2-OXOGLUTARATE DEHYDROGENASE COMPLEX, MITOCHONDRIAL-RELATED"/>
    <property type="match status" value="1"/>
</dbReference>
<feature type="domain" description="Lipoyl-binding" evidence="14">
    <location>
        <begin position="2"/>
        <end position="77"/>
    </location>
</feature>
<dbReference type="Gene3D" id="2.40.50.100">
    <property type="match status" value="1"/>
</dbReference>
<evidence type="ECO:0000256" key="2">
    <source>
        <dbReference type="ARBA" id="ARBA00005145"/>
    </source>
</evidence>
<feature type="region of interest" description="Disordered" evidence="13">
    <location>
        <begin position="186"/>
        <end position="210"/>
    </location>
</feature>
<dbReference type="PROSITE" id="PS51826">
    <property type="entry name" value="PSBD"/>
    <property type="match status" value="1"/>
</dbReference>
<dbReference type="HOGENOM" id="CLU_016733_10_1_0"/>
<evidence type="ECO:0000313" key="17">
    <source>
        <dbReference type="Proteomes" id="UP000054010"/>
    </source>
</evidence>
<keyword evidence="9 12" id="KW-0450">Lipoyl</keyword>
<organism evidence="16 17">
    <name type="scientific">Oscillochloris trichoides DG-6</name>
    <dbReference type="NCBI Taxonomy" id="765420"/>
    <lineage>
        <taxon>Bacteria</taxon>
        <taxon>Bacillati</taxon>
        <taxon>Chloroflexota</taxon>
        <taxon>Chloroflexia</taxon>
        <taxon>Chloroflexales</taxon>
        <taxon>Chloroflexineae</taxon>
        <taxon>Oscillochloridaceae</taxon>
        <taxon>Oscillochloris</taxon>
    </lineage>
</organism>
<evidence type="ECO:0000259" key="15">
    <source>
        <dbReference type="PROSITE" id="PS51826"/>
    </source>
</evidence>
<dbReference type="GO" id="GO:0006099">
    <property type="term" value="P:tricarboxylic acid cycle"/>
    <property type="evidence" value="ECO:0007669"/>
    <property type="project" value="UniProtKB-UniRule"/>
</dbReference>
<dbReference type="SUPFAM" id="SSF52777">
    <property type="entry name" value="CoA-dependent acyltransferases"/>
    <property type="match status" value="1"/>
</dbReference>
<evidence type="ECO:0000256" key="5">
    <source>
        <dbReference type="ARBA" id="ARBA00012945"/>
    </source>
</evidence>
<dbReference type="InterPro" id="IPR003016">
    <property type="entry name" value="2-oxoA_DH_lipoyl-BS"/>
</dbReference>
<evidence type="ECO:0000256" key="7">
    <source>
        <dbReference type="ARBA" id="ARBA00022532"/>
    </source>
</evidence>
<dbReference type="GO" id="GO:0004149">
    <property type="term" value="F:dihydrolipoyllysine-residue succinyltransferase activity"/>
    <property type="evidence" value="ECO:0007669"/>
    <property type="project" value="UniProtKB-UniRule"/>
</dbReference>
<dbReference type="OrthoDB" id="9805770at2"/>
<proteinExistence type="inferred from homology"/>
<evidence type="ECO:0000256" key="11">
    <source>
        <dbReference type="ARBA" id="ARBA00052761"/>
    </source>
</evidence>
<dbReference type="STRING" id="765420.OSCT_2886"/>
<feature type="domain" description="Peripheral subunit-binding (PSBD)" evidence="15">
    <location>
        <begin position="110"/>
        <end position="147"/>
    </location>
</feature>
<dbReference type="AlphaFoldDB" id="E1IHU8"/>
<comment type="caution">
    <text evidence="16">The sequence shown here is derived from an EMBL/GenBank/DDBJ whole genome shotgun (WGS) entry which is preliminary data.</text>
</comment>
<comment type="function">
    <text evidence="1 12">E2 component of the 2-oxoglutarate dehydrogenase (OGDH) complex which catalyzes the second step in the conversion of 2-oxoglutarate to succinyl-CoA and CO(2).</text>
</comment>
<keyword evidence="10 12" id="KW-0012">Acyltransferase</keyword>
<evidence type="ECO:0000256" key="3">
    <source>
        <dbReference type="ARBA" id="ARBA00007317"/>
    </source>
</evidence>
<dbReference type="PANTHER" id="PTHR43416:SF5">
    <property type="entry name" value="DIHYDROLIPOYLLYSINE-RESIDUE SUCCINYLTRANSFERASE COMPONENT OF 2-OXOGLUTARATE DEHYDROGENASE COMPLEX, MITOCHONDRIAL"/>
    <property type="match status" value="1"/>
</dbReference>
<dbReference type="CDD" id="cd06849">
    <property type="entry name" value="lipoyl_domain"/>
    <property type="match status" value="1"/>
</dbReference>
<keyword evidence="17" id="KW-1185">Reference proteome</keyword>
<dbReference type="UniPathway" id="UPA00868">
    <property type="reaction ID" value="UER00840"/>
</dbReference>
<reference evidence="16 17" key="1">
    <citation type="journal article" date="2011" name="J. Bacteriol.">
        <title>Draft genome sequence of the anoxygenic filamentous phototrophic bacterium Oscillochloris trichoides subsp. DG-6.</title>
        <authorList>
            <person name="Kuznetsov B.B."/>
            <person name="Ivanovsky R.N."/>
            <person name="Keppen O.I."/>
            <person name="Sukhacheva M.V."/>
            <person name="Bumazhkin B.K."/>
            <person name="Patutina E.O."/>
            <person name="Beletsky A.V."/>
            <person name="Mardanov A.V."/>
            <person name="Baslerov R.V."/>
            <person name="Panteleeva A.N."/>
            <person name="Kolganova T.V."/>
            <person name="Ravin N.V."/>
            <person name="Skryabin K.G."/>
        </authorList>
    </citation>
    <scope>NUCLEOTIDE SEQUENCE [LARGE SCALE GENOMIC DNA]</scope>
    <source>
        <strain evidence="16 17">DG-6</strain>
    </source>
</reference>
<dbReference type="Pfam" id="PF00198">
    <property type="entry name" value="2-oxoacid_dh"/>
    <property type="match status" value="1"/>
</dbReference>
<dbReference type="InterPro" id="IPR023213">
    <property type="entry name" value="CAT-like_dom_sf"/>
</dbReference>
<dbReference type="InterPro" id="IPR000089">
    <property type="entry name" value="Biotin_lipoyl"/>
</dbReference>
<comment type="catalytic activity">
    <reaction evidence="11 12">
        <text>N(6)-[(R)-dihydrolipoyl]-L-lysyl-[protein] + succinyl-CoA = N(6)-[(R)-S(8)-succinyldihydrolipoyl]-L-lysyl-[protein] + CoA</text>
        <dbReference type="Rhea" id="RHEA:15213"/>
        <dbReference type="Rhea" id="RHEA-COMP:10475"/>
        <dbReference type="Rhea" id="RHEA-COMP:20092"/>
        <dbReference type="ChEBI" id="CHEBI:57287"/>
        <dbReference type="ChEBI" id="CHEBI:57292"/>
        <dbReference type="ChEBI" id="CHEBI:83100"/>
        <dbReference type="ChEBI" id="CHEBI:83120"/>
        <dbReference type="EC" id="2.3.1.61"/>
    </reaction>
</comment>
<evidence type="ECO:0000313" key="16">
    <source>
        <dbReference type="EMBL" id="EFO79223.1"/>
    </source>
</evidence>
<evidence type="ECO:0000256" key="9">
    <source>
        <dbReference type="ARBA" id="ARBA00022823"/>
    </source>
</evidence>
<evidence type="ECO:0000256" key="8">
    <source>
        <dbReference type="ARBA" id="ARBA00022679"/>
    </source>
</evidence>
<dbReference type="Proteomes" id="UP000054010">
    <property type="component" value="Unassembled WGS sequence"/>
</dbReference>
<keyword evidence="7 12" id="KW-0816">Tricarboxylic acid cycle</keyword>
<dbReference type="SUPFAM" id="SSF51230">
    <property type="entry name" value="Single hybrid motif"/>
    <property type="match status" value="1"/>
</dbReference>
<dbReference type="Pfam" id="PF02817">
    <property type="entry name" value="E3_binding"/>
    <property type="match status" value="1"/>
</dbReference>
<dbReference type="NCBIfam" id="TIGR01347">
    <property type="entry name" value="sucB"/>
    <property type="match status" value="1"/>
</dbReference>
<evidence type="ECO:0000256" key="12">
    <source>
        <dbReference type="RuleBase" id="RU361138"/>
    </source>
</evidence>
<dbReference type="InterPro" id="IPR011053">
    <property type="entry name" value="Single_hybrid_motif"/>
</dbReference>
<dbReference type="InterPro" id="IPR001078">
    <property type="entry name" value="2-oxoacid_DH_actylTfrase"/>
</dbReference>
<protein>
    <recommendedName>
        <fullName evidence="6 12">Dihydrolipoyllysine-residue succinyltransferase component of 2-oxoglutarate dehydrogenase complex</fullName>
        <ecNumber evidence="5 12">2.3.1.61</ecNumber>
    </recommendedName>
    <alternativeName>
        <fullName evidence="12">2-oxoglutarate dehydrogenase complex component E2</fullName>
    </alternativeName>
</protein>
<dbReference type="EMBL" id="ADVR01000120">
    <property type="protein sequence ID" value="EFO79223.1"/>
    <property type="molecule type" value="Genomic_DNA"/>
</dbReference>
<keyword evidence="8 12" id="KW-0808">Transferase</keyword>
<comment type="subunit">
    <text evidence="4">Forms a 24-polypeptide structural core with octahedral symmetry. Part of the 2-oxoglutarate dehydrogenase (OGDH) complex composed of E1 (2-oxoglutarate dehydrogenase), E2 (dihydrolipoamide succinyltransferase) and E3 (dihydrolipoamide dehydrogenase); the complex contains multiple copies of the three enzymatic components (E1, E2 and E3).</text>
</comment>
<evidence type="ECO:0000256" key="1">
    <source>
        <dbReference type="ARBA" id="ARBA00004052"/>
    </source>
</evidence>
<evidence type="ECO:0000256" key="4">
    <source>
        <dbReference type="ARBA" id="ARBA00011666"/>
    </source>
</evidence>
<evidence type="ECO:0000256" key="6">
    <source>
        <dbReference type="ARBA" id="ARBA00019511"/>
    </source>
</evidence>
<dbReference type="PROSITE" id="PS50968">
    <property type="entry name" value="BIOTINYL_LIPOYL"/>
    <property type="match status" value="1"/>
</dbReference>
<dbReference type="PROSITE" id="PS00189">
    <property type="entry name" value="LIPOYL"/>
    <property type="match status" value="1"/>
</dbReference>
<dbReference type="EC" id="2.3.1.61" evidence="5 12"/>
<dbReference type="GO" id="GO:0045252">
    <property type="term" value="C:oxoglutarate dehydrogenase complex"/>
    <property type="evidence" value="ECO:0007669"/>
    <property type="project" value="UniProtKB-UniRule"/>
</dbReference>
<dbReference type="eggNOG" id="COG0508">
    <property type="taxonomic scope" value="Bacteria"/>
</dbReference>
<evidence type="ECO:0000259" key="14">
    <source>
        <dbReference type="PROSITE" id="PS50968"/>
    </source>
</evidence>
<dbReference type="InterPro" id="IPR036625">
    <property type="entry name" value="E3-bd_dom_sf"/>
</dbReference>
<comment type="cofactor">
    <cofactor evidence="12">
        <name>(R)-lipoate</name>
        <dbReference type="ChEBI" id="CHEBI:83088"/>
    </cofactor>
    <text evidence="12">Binds 1 lipoyl cofactor covalently.</text>
</comment>
<sequence>MAYEIKVPALGESIVEATVAKWLKREGDPVAAGEAVAELETDKVNLEVASDHAGVLASILRGEGETVAIGDVLATVGDAAGVVVAPAPAPAVVTASAPTPAPAASPAPVAATPVAQRVAAEHALDLRGVAGSGADGRVTKEDVLKAVAPAPAPVAPAPAPAPAPVAPAPAPVAPAPAPVAPAPAPVAPKPAPVAPVAATPSGRPEERQRLSRRRLTIARRLVEAQQNAAILTTFNEIDMSAVMDLRKRRKDGFKERTGVNLGFMSFFTRAVIGALKAYPIVNAEIQGDEVVLKHYYDIGIAVGVDEGLVVPVVRDADRKSFAALEREIGELAGKARAGTLSLAELQGGTFTITNGGVYGSLMSTPILNTPQVGILGMHKIEERPVVVGGQIVIRPMMYVAFSYDHRLIDGSTSVRFLVRIKELIEDPEALLLEG</sequence>
<dbReference type="GO" id="GO:0033512">
    <property type="term" value="P:L-lysine catabolic process to acetyl-CoA via saccharopine"/>
    <property type="evidence" value="ECO:0007669"/>
    <property type="project" value="UniProtKB-UniRule"/>
</dbReference>
<dbReference type="Gene3D" id="4.10.320.10">
    <property type="entry name" value="E3-binding domain"/>
    <property type="match status" value="1"/>
</dbReference>